<protein>
    <submittedName>
        <fullName evidence="1">Uncharacterized protein</fullName>
    </submittedName>
</protein>
<evidence type="ECO:0000313" key="1">
    <source>
        <dbReference type="EMBL" id="VEV97161.1"/>
    </source>
</evidence>
<proteinExistence type="predicted"/>
<accession>A0A653E4V3</accession>
<gene>
    <name evidence="1" type="ORF">PMYSY11_2115</name>
</gene>
<name>A0A653E4V3_9PSED</name>
<reference evidence="1" key="1">
    <citation type="submission" date="2019-02" db="EMBL/GenBank/DDBJ databases">
        <authorList>
            <consortium name="Genoscope - CEA"/>
            <person name="William W."/>
        </authorList>
    </citation>
    <scope>NUCLEOTIDE SEQUENCE [LARGE SCALE GENOMIC DNA]</scope>
    <source>
        <strain evidence="1">YSy11</strain>
    </source>
</reference>
<dbReference type="AlphaFoldDB" id="A0A653E4V3"/>
<dbReference type="EMBL" id="LR215729">
    <property type="protein sequence ID" value="VEV97161.1"/>
    <property type="molecule type" value="Genomic_DNA"/>
</dbReference>
<organism evidence="1">
    <name type="scientific">Pseudomonas marincola</name>
    <dbReference type="NCBI Taxonomy" id="437900"/>
    <lineage>
        <taxon>Bacteria</taxon>
        <taxon>Pseudomonadati</taxon>
        <taxon>Pseudomonadota</taxon>
        <taxon>Gammaproteobacteria</taxon>
        <taxon>Pseudomonadales</taxon>
        <taxon>Pseudomonadaceae</taxon>
        <taxon>Pseudomonas</taxon>
    </lineage>
</organism>
<sequence>MNNNLRSSLCELLRLCETLRAAPERYSYQELIDCCMSAQSLIEDLDYGPDPAIDHAAGIVLFRLVVNAWAKGMDYRSGIAPFYAVPGLNAPARIHHIELTAVAEVTENELIPLQPATTPTNVRLLCLLVRSRNGKPRALPVHVVQRLPAPWSTLSQQWPLVLPTGFHLRSSHPINPSAEVLVHSAGRRKANAICSPMGCNL</sequence>